<dbReference type="AlphaFoldDB" id="A0A2G2ZUP8"/>
<dbReference type="Gramene" id="PHT85714">
    <property type="protein sequence ID" value="PHT85714"/>
    <property type="gene ID" value="T459_07820"/>
</dbReference>
<evidence type="ECO:0000313" key="2">
    <source>
        <dbReference type="EMBL" id="PHT85714.1"/>
    </source>
</evidence>
<sequence>MIGSVFTENFFALTFVAPNYSPKDHGQPSSTLEKFNQLAVIGRHLQLVLPAKADSSELEKKAVSNSRAQEASDANEKIDILHT</sequence>
<comment type="caution">
    <text evidence="2">The sequence shown here is derived from an EMBL/GenBank/DDBJ whole genome shotgun (WGS) entry which is preliminary data.</text>
</comment>
<evidence type="ECO:0000313" key="3">
    <source>
        <dbReference type="Proteomes" id="UP000222542"/>
    </source>
</evidence>
<name>A0A2G2ZUP8_CAPAN</name>
<evidence type="ECO:0000256" key="1">
    <source>
        <dbReference type="SAM" id="MobiDB-lite"/>
    </source>
</evidence>
<feature type="compositionally biased region" description="Basic and acidic residues" evidence="1">
    <location>
        <begin position="74"/>
        <end position="83"/>
    </location>
</feature>
<dbReference type="EMBL" id="AYRZ02000003">
    <property type="protein sequence ID" value="PHT85714.1"/>
    <property type="molecule type" value="Genomic_DNA"/>
</dbReference>
<keyword evidence="3" id="KW-1185">Reference proteome</keyword>
<gene>
    <name evidence="2" type="ORF">T459_07820</name>
</gene>
<reference evidence="2 3" key="1">
    <citation type="journal article" date="2014" name="Nat. Genet.">
        <title>Genome sequence of the hot pepper provides insights into the evolution of pungency in Capsicum species.</title>
        <authorList>
            <person name="Kim S."/>
            <person name="Park M."/>
            <person name="Yeom S.I."/>
            <person name="Kim Y.M."/>
            <person name="Lee J.M."/>
            <person name="Lee H.A."/>
            <person name="Seo E."/>
            <person name="Choi J."/>
            <person name="Cheong K."/>
            <person name="Kim K.T."/>
            <person name="Jung K."/>
            <person name="Lee G.W."/>
            <person name="Oh S.K."/>
            <person name="Bae C."/>
            <person name="Kim S.B."/>
            <person name="Lee H.Y."/>
            <person name="Kim S.Y."/>
            <person name="Kim M.S."/>
            <person name="Kang B.C."/>
            <person name="Jo Y.D."/>
            <person name="Yang H.B."/>
            <person name="Jeong H.J."/>
            <person name="Kang W.H."/>
            <person name="Kwon J.K."/>
            <person name="Shin C."/>
            <person name="Lim J.Y."/>
            <person name="Park J.H."/>
            <person name="Huh J.H."/>
            <person name="Kim J.S."/>
            <person name="Kim B.D."/>
            <person name="Cohen O."/>
            <person name="Paran I."/>
            <person name="Suh M.C."/>
            <person name="Lee S.B."/>
            <person name="Kim Y.K."/>
            <person name="Shin Y."/>
            <person name="Noh S.J."/>
            <person name="Park J."/>
            <person name="Seo Y.S."/>
            <person name="Kwon S.Y."/>
            <person name="Kim H.A."/>
            <person name="Park J.M."/>
            <person name="Kim H.J."/>
            <person name="Choi S.B."/>
            <person name="Bosland P.W."/>
            <person name="Reeves G."/>
            <person name="Jo S.H."/>
            <person name="Lee B.W."/>
            <person name="Cho H.T."/>
            <person name="Choi H.S."/>
            <person name="Lee M.S."/>
            <person name="Yu Y."/>
            <person name="Do Choi Y."/>
            <person name="Park B.S."/>
            <person name="van Deynze A."/>
            <person name="Ashrafi H."/>
            <person name="Hill T."/>
            <person name="Kim W.T."/>
            <person name="Pai H.S."/>
            <person name="Ahn H.K."/>
            <person name="Yeam I."/>
            <person name="Giovannoni J.J."/>
            <person name="Rose J.K."/>
            <person name="Sorensen I."/>
            <person name="Lee S.J."/>
            <person name="Kim R.W."/>
            <person name="Choi I.Y."/>
            <person name="Choi B.S."/>
            <person name="Lim J.S."/>
            <person name="Lee Y.H."/>
            <person name="Choi D."/>
        </authorList>
    </citation>
    <scope>NUCLEOTIDE SEQUENCE [LARGE SCALE GENOMIC DNA]</scope>
    <source>
        <strain evidence="3">cv. CM334</strain>
    </source>
</reference>
<protein>
    <submittedName>
        <fullName evidence="2">Uncharacterized protein</fullName>
    </submittedName>
</protein>
<reference evidence="2 3" key="2">
    <citation type="journal article" date="2017" name="Genome Biol.">
        <title>New reference genome sequences of hot pepper reveal the massive evolution of plant disease-resistance genes by retroduplication.</title>
        <authorList>
            <person name="Kim S."/>
            <person name="Park J."/>
            <person name="Yeom S.I."/>
            <person name="Kim Y.M."/>
            <person name="Seo E."/>
            <person name="Kim K.T."/>
            <person name="Kim M.S."/>
            <person name="Lee J.M."/>
            <person name="Cheong K."/>
            <person name="Shin H.S."/>
            <person name="Kim S.B."/>
            <person name="Han K."/>
            <person name="Lee J."/>
            <person name="Park M."/>
            <person name="Lee H.A."/>
            <person name="Lee H.Y."/>
            <person name="Lee Y."/>
            <person name="Oh S."/>
            <person name="Lee J.H."/>
            <person name="Choi E."/>
            <person name="Choi E."/>
            <person name="Lee S.E."/>
            <person name="Jeon J."/>
            <person name="Kim H."/>
            <person name="Choi G."/>
            <person name="Song H."/>
            <person name="Lee J."/>
            <person name="Lee S.C."/>
            <person name="Kwon J.K."/>
            <person name="Lee H.Y."/>
            <person name="Koo N."/>
            <person name="Hong Y."/>
            <person name="Kim R.W."/>
            <person name="Kang W.H."/>
            <person name="Huh J.H."/>
            <person name="Kang B.C."/>
            <person name="Yang T.J."/>
            <person name="Lee Y.H."/>
            <person name="Bennetzen J.L."/>
            <person name="Choi D."/>
        </authorList>
    </citation>
    <scope>NUCLEOTIDE SEQUENCE [LARGE SCALE GENOMIC DNA]</scope>
    <source>
        <strain evidence="3">cv. CM334</strain>
    </source>
</reference>
<proteinExistence type="predicted"/>
<organism evidence="2 3">
    <name type="scientific">Capsicum annuum</name>
    <name type="common">Capsicum pepper</name>
    <dbReference type="NCBI Taxonomy" id="4072"/>
    <lineage>
        <taxon>Eukaryota</taxon>
        <taxon>Viridiplantae</taxon>
        <taxon>Streptophyta</taxon>
        <taxon>Embryophyta</taxon>
        <taxon>Tracheophyta</taxon>
        <taxon>Spermatophyta</taxon>
        <taxon>Magnoliopsida</taxon>
        <taxon>eudicotyledons</taxon>
        <taxon>Gunneridae</taxon>
        <taxon>Pentapetalae</taxon>
        <taxon>asterids</taxon>
        <taxon>lamiids</taxon>
        <taxon>Solanales</taxon>
        <taxon>Solanaceae</taxon>
        <taxon>Solanoideae</taxon>
        <taxon>Capsiceae</taxon>
        <taxon>Capsicum</taxon>
    </lineage>
</organism>
<dbReference type="Proteomes" id="UP000222542">
    <property type="component" value="Unassembled WGS sequence"/>
</dbReference>
<accession>A0A2G2ZUP8</accession>
<feature type="region of interest" description="Disordered" evidence="1">
    <location>
        <begin position="60"/>
        <end position="83"/>
    </location>
</feature>